<organism evidence="6 7">
    <name type="scientific">Candidatus Muproteobacteria bacterium RBG_16_64_11</name>
    <dbReference type="NCBI Taxonomy" id="1817758"/>
    <lineage>
        <taxon>Bacteria</taxon>
        <taxon>Pseudomonadati</taxon>
        <taxon>Pseudomonadota</taxon>
        <taxon>Candidatus Muproteobacteria</taxon>
    </lineage>
</organism>
<name>A0A1F6T9U2_9PROT</name>
<reference evidence="6 7" key="1">
    <citation type="journal article" date="2016" name="Nat. Commun.">
        <title>Thousands of microbial genomes shed light on interconnected biogeochemical processes in an aquifer system.</title>
        <authorList>
            <person name="Anantharaman K."/>
            <person name="Brown C.T."/>
            <person name="Hug L.A."/>
            <person name="Sharon I."/>
            <person name="Castelle C.J."/>
            <person name="Probst A.J."/>
            <person name="Thomas B.C."/>
            <person name="Singh A."/>
            <person name="Wilkins M.J."/>
            <person name="Karaoz U."/>
            <person name="Brodie E.L."/>
            <person name="Williams K.H."/>
            <person name="Hubbard S.S."/>
            <person name="Banfield J.F."/>
        </authorList>
    </citation>
    <scope>NUCLEOTIDE SEQUENCE [LARGE SCALE GENOMIC DNA]</scope>
</reference>
<evidence type="ECO:0000256" key="3">
    <source>
        <dbReference type="ARBA" id="ARBA00023125"/>
    </source>
</evidence>
<dbReference type="InterPro" id="IPR000551">
    <property type="entry name" value="MerR-type_HTH_dom"/>
</dbReference>
<dbReference type="GO" id="GO:0003677">
    <property type="term" value="F:DNA binding"/>
    <property type="evidence" value="ECO:0007669"/>
    <property type="project" value="UniProtKB-KW"/>
</dbReference>
<dbReference type="PROSITE" id="PS50937">
    <property type="entry name" value="HTH_MERR_2"/>
    <property type="match status" value="1"/>
</dbReference>
<dbReference type="SMART" id="SM00422">
    <property type="entry name" value="HTH_MERR"/>
    <property type="match status" value="1"/>
</dbReference>
<dbReference type="AlphaFoldDB" id="A0A1F6T9U2"/>
<accession>A0A1F6T9U2</accession>
<keyword evidence="4" id="KW-0804">Transcription</keyword>
<dbReference type="Pfam" id="PF13411">
    <property type="entry name" value="MerR_1"/>
    <property type="match status" value="1"/>
</dbReference>
<dbReference type="InterPro" id="IPR009061">
    <property type="entry name" value="DNA-bd_dom_put_sf"/>
</dbReference>
<dbReference type="Gene3D" id="1.10.1660.10">
    <property type="match status" value="1"/>
</dbReference>
<proteinExistence type="predicted"/>
<keyword evidence="3" id="KW-0238">DNA-binding</keyword>
<evidence type="ECO:0000256" key="1">
    <source>
        <dbReference type="ARBA" id="ARBA00022491"/>
    </source>
</evidence>
<evidence type="ECO:0000313" key="6">
    <source>
        <dbReference type="EMBL" id="OGI41884.1"/>
    </source>
</evidence>
<keyword evidence="2" id="KW-0805">Transcription regulation</keyword>
<dbReference type="GO" id="GO:0003700">
    <property type="term" value="F:DNA-binding transcription factor activity"/>
    <property type="evidence" value="ECO:0007669"/>
    <property type="project" value="InterPro"/>
</dbReference>
<evidence type="ECO:0000259" key="5">
    <source>
        <dbReference type="PROSITE" id="PS50937"/>
    </source>
</evidence>
<evidence type="ECO:0000313" key="7">
    <source>
        <dbReference type="Proteomes" id="UP000177925"/>
    </source>
</evidence>
<dbReference type="PANTHER" id="PTHR30204:SF69">
    <property type="entry name" value="MERR-FAMILY TRANSCRIPTIONAL REGULATOR"/>
    <property type="match status" value="1"/>
</dbReference>
<evidence type="ECO:0000256" key="2">
    <source>
        <dbReference type="ARBA" id="ARBA00023015"/>
    </source>
</evidence>
<protein>
    <submittedName>
        <fullName evidence="6">Heavy metal-responsive transcriptional regulator</fullName>
    </submittedName>
</protein>
<keyword evidence="1" id="KW-0678">Repressor</keyword>
<dbReference type="CDD" id="cd04770">
    <property type="entry name" value="HTH_HMRTR"/>
    <property type="match status" value="1"/>
</dbReference>
<dbReference type="PRINTS" id="PR00040">
    <property type="entry name" value="HTHMERR"/>
</dbReference>
<feature type="domain" description="HTH merR-type" evidence="5">
    <location>
        <begin position="1"/>
        <end position="72"/>
    </location>
</feature>
<comment type="caution">
    <text evidence="6">The sequence shown here is derived from an EMBL/GenBank/DDBJ whole genome shotgun (WGS) entry which is preliminary data.</text>
</comment>
<dbReference type="InterPro" id="IPR047057">
    <property type="entry name" value="MerR_fam"/>
</dbReference>
<dbReference type="PANTHER" id="PTHR30204">
    <property type="entry name" value="REDOX-CYCLING DRUG-SENSING TRANSCRIPTIONAL ACTIVATOR SOXR"/>
    <property type="match status" value="1"/>
</dbReference>
<dbReference type="Proteomes" id="UP000177925">
    <property type="component" value="Unassembled WGS sequence"/>
</dbReference>
<dbReference type="EMBL" id="MFSS01000112">
    <property type="protein sequence ID" value="OGI41884.1"/>
    <property type="molecule type" value="Genomic_DNA"/>
</dbReference>
<dbReference type="STRING" id="1817758.A2150_01085"/>
<dbReference type="SUPFAM" id="SSF46955">
    <property type="entry name" value="Putative DNA-binding domain"/>
    <property type="match status" value="1"/>
</dbReference>
<evidence type="ECO:0000256" key="4">
    <source>
        <dbReference type="ARBA" id="ARBA00023163"/>
    </source>
</evidence>
<gene>
    <name evidence="6" type="ORF">A2150_01085</name>
</gene>
<sequence>MGQYRIGDVTGKLGLSADTLRYYERIGLLSRVARNAAGIRFYNDRDISRIKFIQRAQKMNFTLVEIAELLRMRAAPQRARAPVRVLTAKKLAEVELQVKELQTLRDELQLLLNLCASGRRSCAIIKKIDRS</sequence>